<proteinExistence type="predicted"/>
<protein>
    <submittedName>
        <fullName evidence="2">Uncharacterized protein</fullName>
    </submittedName>
</protein>
<gene>
    <name evidence="2" type="ORF">A2677_04000</name>
</gene>
<name>A0A1G2BK19_9BACT</name>
<feature type="region of interest" description="Disordered" evidence="1">
    <location>
        <begin position="1"/>
        <end position="31"/>
    </location>
</feature>
<accession>A0A1G2BK19</accession>
<evidence type="ECO:0000313" key="3">
    <source>
        <dbReference type="Proteomes" id="UP000177817"/>
    </source>
</evidence>
<dbReference type="EMBL" id="MHKK01000030">
    <property type="protein sequence ID" value="OGY89588.1"/>
    <property type="molecule type" value="Genomic_DNA"/>
</dbReference>
<organism evidence="2 3">
    <name type="scientific">Candidatus Komeilibacteria bacterium RIFCSPHIGHO2_01_FULL_52_14</name>
    <dbReference type="NCBI Taxonomy" id="1798549"/>
    <lineage>
        <taxon>Bacteria</taxon>
        <taxon>Candidatus Komeiliibacteriota</taxon>
    </lineage>
</organism>
<comment type="caution">
    <text evidence="2">The sequence shown here is derived from an EMBL/GenBank/DDBJ whole genome shotgun (WGS) entry which is preliminary data.</text>
</comment>
<evidence type="ECO:0000313" key="2">
    <source>
        <dbReference type="EMBL" id="OGY89588.1"/>
    </source>
</evidence>
<dbReference type="Proteomes" id="UP000177817">
    <property type="component" value="Unassembled WGS sequence"/>
</dbReference>
<reference evidence="2 3" key="1">
    <citation type="journal article" date="2016" name="Nat. Commun.">
        <title>Thousands of microbial genomes shed light on interconnected biogeochemical processes in an aquifer system.</title>
        <authorList>
            <person name="Anantharaman K."/>
            <person name="Brown C.T."/>
            <person name="Hug L.A."/>
            <person name="Sharon I."/>
            <person name="Castelle C.J."/>
            <person name="Probst A.J."/>
            <person name="Thomas B.C."/>
            <person name="Singh A."/>
            <person name="Wilkins M.J."/>
            <person name="Karaoz U."/>
            <person name="Brodie E.L."/>
            <person name="Williams K.H."/>
            <person name="Hubbard S.S."/>
            <person name="Banfield J.F."/>
        </authorList>
    </citation>
    <scope>NUCLEOTIDE SEQUENCE [LARGE SCALE GENOMIC DNA]</scope>
</reference>
<evidence type="ECO:0000256" key="1">
    <source>
        <dbReference type="SAM" id="MobiDB-lite"/>
    </source>
</evidence>
<dbReference type="AlphaFoldDB" id="A0A1G2BK19"/>
<sequence length="591" mass="67744">MGLITFEKPPEEKPRQAAADETSKLSPTAERAADRRREILEQNHNIAAFAYDLEQYTMASGDAVDPSIVKQQLEQLPDAVRGRFAAAYDRYAMRRVEAQQLEDTFRTATAHEGQRDITPQTWGRYAFGLLIKSQPEGQVTFQREGGYFLMTFASKHDYVAAVDRRNAQAGSVIAEMSEGTYHRALPMYFYGTGEKPVPVIMARRQQMNDTVRESLMTHERQHFINGAVMDTFGLAEQKKLSPEERRGKLDASSVMRFRRIKDEVIAMVRDGSSGDDLKNNLESKLYADLFHTLAPDAQSHAQEIISDVSYFLNANRQSLQSDRARALIVYQLMAVPFLEFPKWLKALGDFYQERIGMLEQFDDICSFNFHDRGGSRMYVSDLPHDLYPSSLQHEAAAVAEDAKKPWKDLYDYYYQMRKRLLDGSVTMQTLGNELPQRLQEYRERYEEFARHFTPLKRDGVLVPHADRRNVTEIQNNKVNVVKETPEIAALRQHIVDAVSEFPQEHIDTLALSPGERAMGNFDQSHELLIRTLQNIFLSQRIAMWSLKFAAKPGFPHSACIEIHFTTPKAQNSEKFYRGAVSVYLHSSEFKL</sequence>